<sequence>MAKKIKLSELLSFFTVIENAKIKLKKYNTQAGKEESIKIDFMKLPFYIPLHQWRSHIPLLPYFKENNN</sequence>
<name>A0A411DME4_CHRID</name>
<dbReference type="EMBL" id="CP035532">
    <property type="protein sequence ID" value="QBA21556.1"/>
    <property type="molecule type" value="Genomic_DNA"/>
</dbReference>
<evidence type="ECO:0000313" key="1">
    <source>
        <dbReference type="EMBL" id="QBA21556.1"/>
    </source>
</evidence>
<dbReference type="AlphaFoldDB" id="A0A411DME4"/>
<organism evidence="1">
    <name type="scientific">Chryseobacterium indologenes</name>
    <name type="common">Flavobacterium indologenes</name>
    <dbReference type="NCBI Taxonomy" id="253"/>
    <lineage>
        <taxon>Bacteria</taxon>
        <taxon>Pseudomonadati</taxon>
        <taxon>Bacteroidota</taxon>
        <taxon>Flavobacteriia</taxon>
        <taxon>Flavobacteriales</taxon>
        <taxon>Weeksellaceae</taxon>
        <taxon>Chryseobacterium group</taxon>
        <taxon>Chryseobacterium</taxon>
    </lineage>
</organism>
<protein>
    <submittedName>
        <fullName evidence="1">Uncharacterized protein</fullName>
    </submittedName>
</protein>
<accession>A0A411DME4</accession>
<gene>
    <name evidence="1" type="ORF">EU348_10240</name>
</gene>
<proteinExistence type="predicted"/>
<reference evidence="1" key="1">
    <citation type="submission" date="2019-01" db="EMBL/GenBank/DDBJ databases">
        <title>Whole Genome Sequencing for Putative Detection of Antimicrobial Resistance and Potential Virulence Factors in Chryseobacterium indologenes isolated from Nile Tilapia in Tanzania.</title>
        <authorList>
            <person name="Mwega E."/>
            <person name="Mutoloki S."/>
            <person name="Mugimba K."/>
            <person name="Colquhoun D."/>
            <person name="Mdegela R."/>
            <person name="Evensen O."/>
            <person name="Wasteson Y."/>
        </authorList>
    </citation>
    <scope>NUCLEOTIDE SEQUENCE [LARGE SCALE GENOMIC DNA]</scope>
    <source>
        <strain evidence="1">StR 01</strain>
    </source>
</reference>